<accession>A0A151WS99</accession>
<gene>
    <name evidence="2" type="ORF">ALC60_10246</name>
</gene>
<dbReference type="InterPro" id="IPR044822">
    <property type="entry name" value="Myb_DNA-bind_4"/>
</dbReference>
<dbReference type="AlphaFoldDB" id="A0A151WS99"/>
<evidence type="ECO:0000313" key="3">
    <source>
        <dbReference type="Proteomes" id="UP000075809"/>
    </source>
</evidence>
<proteinExistence type="predicted"/>
<dbReference type="Gene3D" id="1.10.10.60">
    <property type="entry name" value="Homeodomain-like"/>
    <property type="match status" value="1"/>
</dbReference>
<reference evidence="2 3" key="1">
    <citation type="submission" date="2015-09" db="EMBL/GenBank/DDBJ databases">
        <title>Trachymyrmex zeteki WGS genome.</title>
        <authorList>
            <person name="Nygaard S."/>
            <person name="Hu H."/>
            <person name="Boomsma J."/>
            <person name="Zhang G."/>
        </authorList>
    </citation>
    <scope>NUCLEOTIDE SEQUENCE [LARGE SCALE GENOMIC DNA]</scope>
    <source>
        <strain evidence="2">Tzet28-1</strain>
        <tissue evidence="2">Whole body</tissue>
    </source>
</reference>
<feature type="domain" description="Myb/SANT-like DNA-binding" evidence="1">
    <location>
        <begin position="11"/>
        <end position="76"/>
    </location>
</feature>
<dbReference type="Pfam" id="PF13837">
    <property type="entry name" value="Myb_DNA-bind_4"/>
    <property type="match status" value="1"/>
</dbReference>
<protein>
    <recommendedName>
        <fullName evidence="1">Myb/SANT-like DNA-binding domain-containing protein</fullName>
    </recommendedName>
</protein>
<dbReference type="EMBL" id="KQ982792">
    <property type="protein sequence ID" value="KYQ50667.1"/>
    <property type="molecule type" value="Genomic_DNA"/>
</dbReference>
<evidence type="ECO:0000259" key="1">
    <source>
        <dbReference type="Pfam" id="PF13837"/>
    </source>
</evidence>
<name>A0A151WS99_9HYME</name>
<dbReference type="Proteomes" id="UP000075809">
    <property type="component" value="Unassembled WGS sequence"/>
</dbReference>
<organism evidence="2 3">
    <name type="scientific">Mycetomoellerius zeteki</name>
    <dbReference type="NCBI Taxonomy" id="64791"/>
    <lineage>
        <taxon>Eukaryota</taxon>
        <taxon>Metazoa</taxon>
        <taxon>Ecdysozoa</taxon>
        <taxon>Arthropoda</taxon>
        <taxon>Hexapoda</taxon>
        <taxon>Insecta</taxon>
        <taxon>Pterygota</taxon>
        <taxon>Neoptera</taxon>
        <taxon>Endopterygota</taxon>
        <taxon>Hymenoptera</taxon>
        <taxon>Apocrita</taxon>
        <taxon>Aculeata</taxon>
        <taxon>Formicoidea</taxon>
        <taxon>Formicidae</taxon>
        <taxon>Myrmicinae</taxon>
        <taxon>Mycetomoellerius</taxon>
    </lineage>
</organism>
<sequence>MLLDKSKVFVWSDKAVLLLLEMYREREEDFSIGLKRSNKIWTEIAAEMKEANSSYEVIGQQCASKMSGLKRTYKNIAVMDSIFGDKALINPPAIATSDGPVNPCKELSPTSSTISCSDVRSKYLKTTAAKIKS</sequence>
<keyword evidence="3" id="KW-1185">Reference proteome</keyword>
<evidence type="ECO:0000313" key="2">
    <source>
        <dbReference type="EMBL" id="KYQ50667.1"/>
    </source>
</evidence>